<comment type="caution">
    <text evidence="1">The sequence shown here is derived from an EMBL/GenBank/DDBJ whole genome shotgun (WGS) entry which is preliminary data.</text>
</comment>
<accession>A0ABV6C7S9</accession>
<dbReference type="Proteomes" id="UP001589758">
    <property type="component" value="Unassembled WGS sequence"/>
</dbReference>
<protein>
    <submittedName>
        <fullName evidence="1">Uncharacterized protein</fullName>
    </submittedName>
</protein>
<reference evidence="1 2" key="1">
    <citation type="submission" date="2024-09" db="EMBL/GenBank/DDBJ databases">
        <authorList>
            <person name="Sun Q."/>
            <person name="Mori K."/>
        </authorList>
    </citation>
    <scope>NUCLEOTIDE SEQUENCE [LARGE SCALE GENOMIC DNA]</scope>
    <source>
        <strain evidence="1 2">CCM 8545</strain>
    </source>
</reference>
<proteinExistence type="predicted"/>
<dbReference type="RefSeq" id="WP_385876113.1">
    <property type="nucleotide sequence ID" value="NZ_JBHLXE010000027.1"/>
</dbReference>
<organism evidence="1 2">
    <name type="scientific">Thorsellia kenyensis</name>
    <dbReference type="NCBI Taxonomy" id="1549888"/>
    <lineage>
        <taxon>Bacteria</taxon>
        <taxon>Pseudomonadati</taxon>
        <taxon>Pseudomonadota</taxon>
        <taxon>Gammaproteobacteria</taxon>
        <taxon>Enterobacterales</taxon>
        <taxon>Thorselliaceae</taxon>
        <taxon>Thorsellia</taxon>
    </lineage>
</organism>
<dbReference type="EMBL" id="JBHLXE010000027">
    <property type="protein sequence ID" value="MFC0179019.1"/>
    <property type="molecule type" value="Genomic_DNA"/>
</dbReference>
<keyword evidence="2" id="KW-1185">Reference proteome</keyword>
<evidence type="ECO:0000313" key="1">
    <source>
        <dbReference type="EMBL" id="MFC0179019.1"/>
    </source>
</evidence>
<gene>
    <name evidence="1" type="ORF">ACFFIT_02735</name>
</gene>
<sequence length="262" mass="30383">MKPAIPQLKSFENVKTLGYAFQKMYENYPQKAVNDVIDEFTLMRIERESKQELKSEYSLNGDICLAYIAFFRGDVDDSLNLFKKVADYNFNGIEVYLTILSHLAKFKLYEKELIRFSSTLRDNLLYMPLVSWFAFSGDIENMNELLDEMSKKQFKFDVVNFFKKEFLLFESLLSDKSVSIEEYKKIRKYMIRVLENNQVDFSGQNIPTCDSFIVLTRVDADPDVISNLNSELSVLMAEDDSLSFKLTAGFTSILPSYGVILE</sequence>
<name>A0ABV6C7S9_9GAMM</name>
<evidence type="ECO:0000313" key="2">
    <source>
        <dbReference type="Proteomes" id="UP001589758"/>
    </source>
</evidence>